<evidence type="ECO:0000256" key="2">
    <source>
        <dbReference type="ARBA" id="ARBA00022475"/>
    </source>
</evidence>
<evidence type="ECO:0000256" key="4">
    <source>
        <dbReference type="ARBA" id="ARBA00022989"/>
    </source>
</evidence>
<feature type="transmembrane region" description="Helical" evidence="6">
    <location>
        <begin position="50"/>
        <end position="72"/>
    </location>
</feature>
<dbReference type="EMBL" id="SPMZ01000017">
    <property type="protein sequence ID" value="NMQ18963.1"/>
    <property type="molecule type" value="Genomic_DNA"/>
</dbReference>
<sequence length="251" mass="26843">MIALGHKLPHWRHMLYYLAGFTLTVTPGKAGEAVRSVYLRPCGVPYNQSLAALFVERLLDVLVMSLLALLILLLRPDYVGLLMIAWCLTLGLGWFVTRPWLPAMLRSWGQGRRFGHQFDRLGRMLEAATVLLRPHLFLFGLALGMLAWGLEGTALSLIAREVGVSIAFAAGIGIYAIAVLTGALSFLPGGLGSTEAVMGMLLITFGADSAAAVAITLLCRIATLWFAVVLGGLAVAVLSLKGQGPASECKP</sequence>
<keyword evidence="4 6" id="KW-1133">Transmembrane helix</keyword>
<evidence type="ECO:0000313" key="8">
    <source>
        <dbReference type="Proteomes" id="UP000760480"/>
    </source>
</evidence>
<reference evidence="7 8" key="1">
    <citation type="submission" date="2019-03" db="EMBL/GenBank/DDBJ databases">
        <title>Metabolic reconstructions from genomes of highly enriched 'Candidatus Accumulibacter' and 'Candidatus Competibacter' bioreactor populations.</title>
        <authorList>
            <person name="Annavajhala M.K."/>
            <person name="Welles L."/>
            <person name="Abbas B."/>
            <person name="Sorokin D."/>
            <person name="Park H."/>
            <person name="Van Loosdrecht M."/>
            <person name="Chandran K."/>
        </authorList>
    </citation>
    <scope>NUCLEOTIDE SEQUENCE [LARGE SCALE GENOMIC DNA]</scope>
    <source>
        <strain evidence="7 8">SBR_G</strain>
    </source>
</reference>
<protein>
    <submittedName>
        <fullName evidence="7">Flippase-like domain-containing protein</fullName>
    </submittedName>
</protein>
<evidence type="ECO:0000256" key="3">
    <source>
        <dbReference type="ARBA" id="ARBA00022692"/>
    </source>
</evidence>
<evidence type="ECO:0000256" key="6">
    <source>
        <dbReference type="SAM" id="Phobius"/>
    </source>
</evidence>
<keyword evidence="8" id="KW-1185">Reference proteome</keyword>
<gene>
    <name evidence="7" type="ORF">E4P82_06925</name>
</gene>
<accession>A0ABX1TLB9</accession>
<keyword evidence="3 6" id="KW-0812">Transmembrane</keyword>
<comment type="subcellular location">
    <subcellularLocation>
        <location evidence="1">Cell membrane</location>
        <topology evidence="1">Multi-pass membrane protein</topology>
    </subcellularLocation>
</comment>
<dbReference type="Proteomes" id="UP000760480">
    <property type="component" value="Unassembled WGS sequence"/>
</dbReference>
<keyword evidence="2" id="KW-1003">Cell membrane</keyword>
<evidence type="ECO:0000256" key="1">
    <source>
        <dbReference type="ARBA" id="ARBA00004651"/>
    </source>
</evidence>
<dbReference type="PANTHER" id="PTHR39087:SF2">
    <property type="entry name" value="UPF0104 MEMBRANE PROTEIN MJ1595"/>
    <property type="match status" value="1"/>
</dbReference>
<keyword evidence="5 6" id="KW-0472">Membrane</keyword>
<evidence type="ECO:0000313" key="7">
    <source>
        <dbReference type="EMBL" id="NMQ18963.1"/>
    </source>
</evidence>
<dbReference type="NCBIfam" id="TIGR00374">
    <property type="entry name" value="flippase-like domain"/>
    <property type="match status" value="1"/>
</dbReference>
<proteinExistence type="predicted"/>
<name>A0ABX1TLB9_9GAMM</name>
<feature type="transmembrane region" description="Helical" evidence="6">
    <location>
        <begin position="78"/>
        <end position="97"/>
    </location>
</feature>
<comment type="caution">
    <text evidence="7">The sequence shown here is derived from an EMBL/GenBank/DDBJ whole genome shotgun (WGS) entry which is preliminary data.</text>
</comment>
<organism evidence="7 8">
    <name type="scientific">Candidatus Competibacter phosphatis</name>
    <dbReference type="NCBI Taxonomy" id="221280"/>
    <lineage>
        <taxon>Bacteria</taxon>
        <taxon>Pseudomonadati</taxon>
        <taxon>Pseudomonadota</taxon>
        <taxon>Gammaproteobacteria</taxon>
        <taxon>Candidatus Competibacteraceae</taxon>
        <taxon>Candidatus Competibacter</taxon>
    </lineage>
</organism>
<feature type="transmembrane region" description="Helical" evidence="6">
    <location>
        <begin position="130"/>
        <end position="150"/>
    </location>
</feature>
<feature type="transmembrane region" description="Helical" evidence="6">
    <location>
        <begin position="196"/>
        <end position="215"/>
    </location>
</feature>
<evidence type="ECO:0000256" key="5">
    <source>
        <dbReference type="ARBA" id="ARBA00023136"/>
    </source>
</evidence>
<feature type="transmembrane region" description="Helical" evidence="6">
    <location>
        <begin position="221"/>
        <end position="240"/>
    </location>
</feature>
<dbReference type="Pfam" id="PF03706">
    <property type="entry name" value="LPG_synthase_TM"/>
    <property type="match status" value="1"/>
</dbReference>
<dbReference type="PANTHER" id="PTHR39087">
    <property type="entry name" value="UPF0104 MEMBRANE PROTEIN MJ1595"/>
    <property type="match status" value="1"/>
</dbReference>
<feature type="transmembrane region" description="Helical" evidence="6">
    <location>
        <begin position="162"/>
        <end position="184"/>
    </location>
</feature>
<dbReference type="InterPro" id="IPR022791">
    <property type="entry name" value="L-PG_synthase/AglD"/>
</dbReference>